<evidence type="ECO:0000256" key="2">
    <source>
        <dbReference type="ARBA" id="ARBA00022670"/>
    </source>
</evidence>
<feature type="domain" description="Peptidase S49" evidence="5">
    <location>
        <begin position="123"/>
        <end position="271"/>
    </location>
</feature>
<keyword evidence="7" id="KW-1185">Reference proteome</keyword>
<dbReference type="EMBL" id="WHOR01000042">
    <property type="protein sequence ID" value="NUB19190.1"/>
    <property type="molecule type" value="Genomic_DNA"/>
</dbReference>
<keyword evidence="2" id="KW-0645">Protease</keyword>
<dbReference type="CDD" id="cd07022">
    <property type="entry name" value="S49_Sppa_36K_type"/>
    <property type="match status" value="1"/>
</dbReference>
<dbReference type="InterPro" id="IPR033855">
    <property type="entry name" value="Protein_C"/>
</dbReference>
<protein>
    <submittedName>
        <fullName evidence="6">S49 family peptidase</fullName>
    </submittedName>
</protein>
<gene>
    <name evidence="6" type="ORF">GBZ26_08190</name>
</gene>
<accession>A0ABX2KY97</accession>
<evidence type="ECO:0000259" key="5">
    <source>
        <dbReference type="Pfam" id="PF01343"/>
    </source>
</evidence>
<name>A0ABX2KY97_9PROT</name>
<evidence type="ECO:0000313" key="6">
    <source>
        <dbReference type="EMBL" id="NUB19190.1"/>
    </source>
</evidence>
<dbReference type="Proteomes" id="UP000639419">
    <property type="component" value="Unassembled WGS sequence"/>
</dbReference>
<dbReference type="InterPro" id="IPR002142">
    <property type="entry name" value="Peptidase_S49"/>
</dbReference>
<evidence type="ECO:0000256" key="1">
    <source>
        <dbReference type="ARBA" id="ARBA00008683"/>
    </source>
</evidence>
<comment type="caution">
    <text evidence="6">The sequence shown here is derived from an EMBL/GenBank/DDBJ whole genome shotgun (WGS) entry which is preliminary data.</text>
</comment>
<dbReference type="Pfam" id="PF01343">
    <property type="entry name" value="Peptidase_S49"/>
    <property type="match status" value="1"/>
</dbReference>
<keyword evidence="3" id="KW-0378">Hydrolase</keyword>
<comment type="similarity">
    <text evidence="1">Belongs to the peptidase S49 family.</text>
</comment>
<sequence length="281" mass="29135">MMLLMPEPGPALLAPAWVPRAAAVVGVSGEPPKGAVYIGDISAGSRPYEVFNGVAVIGISGVIVPTYWYIGSPYVTGCNGLRLQLSMAFEDPAVRAIALVVNSGGGLVSGVADLADWITEAKAAAGKPVVAILAEFAYSAAYWLASAADTISVPRTGGVGSIGVIMVHWDLSAALKEVGIKATIIAAGDRKADGNSYEPLPDEVRDRWLAECEDIRRLFASSVARYRSAAGASLDTDTVLASQARTWEGPAGTVEAVKSGFADAVLAPEQAFRALLDTLTT</sequence>
<dbReference type="InterPro" id="IPR029045">
    <property type="entry name" value="ClpP/crotonase-like_dom_sf"/>
</dbReference>
<proteinExistence type="inferred from homology"/>
<dbReference type="PANTHER" id="PTHR33209:SF1">
    <property type="entry name" value="PEPTIDASE S49 DOMAIN-CONTAINING PROTEIN"/>
    <property type="match status" value="1"/>
</dbReference>
<evidence type="ECO:0000256" key="4">
    <source>
        <dbReference type="ARBA" id="ARBA00022825"/>
    </source>
</evidence>
<reference evidence="6 7" key="1">
    <citation type="submission" date="2019-10" db="EMBL/GenBank/DDBJ databases">
        <title>Genome sequence of Azospirillum formosense CC-Nfb-7.</title>
        <authorList>
            <person name="Ambrosini A."/>
            <person name="Sant'Anna F.H."/>
            <person name="Cassan F.D."/>
            <person name="Souza E.M."/>
            <person name="Passaglia L.M.P."/>
        </authorList>
    </citation>
    <scope>NUCLEOTIDE SEQUENCE [LARGE SCALE GENOMIC DNA]</scope>
    <source>
        <strain evidence="6 7">CC-NFb-7</strain>
    </source>
</reference>
<dbReference type="SUPFAM" id="SSF52096">
    <property type="entry name" value="ClpP/crotonase"/>
    <property type="match status" value="1"/>
</dbReference>
<evidence type="ECO:0000256" key="3">
    <source>
        <dbReference type="ARBA" id="ARBA00022801"/>
    </source>
</evidence>
<organism evidence="6 7">
    <name type="scientific">Azospirillum formosense</name>
    <dbReference type="NCBI Taxonomy" id="861533"/>
    <lineage>
        <taxon>Bacteria</taxon>
        <taxon>Pseudomonadati</taxon>
        <taxon>Pseudomonadota</taxon>
        <taxon>Alphaproteobacteria</taxon>
        <taxon>Rhodospirillales</taxon>
        <taxon>Azospirillaceae</taxon>
        <taxon>Azospirillum</taxon>
    </lineage>
</organism>
<keyword evidence="4" id="KW-0720">Serine protease</keyword>
<dbReference type="Gene3D" id="3.90.226.10">
    <property type="entry name" value="2-enoyl-CoA Hydratase, Chain A, domain 1"/>
    <property type="match status" value="1"/>
</dbReference>
<evidence type="ECO:0000313" key="7">
    <source>
        <dbReference type="Proteomes" id="UP000639419"/>
    </source>
</evidence>
<dbReference type="PANTHER" id="PTHR33209">
    <property type="entry name" value="PROTEASE 4"/>
    <property type="match status" value="1"/>
</dbReference>